<dbReference type="PANTHER" id="PTHR21011">
    <property type="entry name" value="MITOCHONDRIAL 28S RIBOSOMAL PROTEIN S6"/>
    <property type="match status" value="1"/>
</dbReference>
<gene>
    <name evidence="4 6" type="primary">rpsF</name>
    <name evidence="6" type="ORF">FJR74_01035</name>
</gene>
<dbReference type="SUPFAM" id="SSF54995">
    <property type="entry name" value="Ribosomal protein S6"/>
    <property type="match status" value="1"/>
</dbReference>
<dbReference type="InterPro" id="IPR035980">
    <property type="entry name" value="Ribosomal_bS6_sf"/>
</dbReference>
<protein>
    <recommendedName>
        <fullName evidence="3 4">Small ribosomal subunit protein bS6</fullName>
    </recommendedName>
</protein>
<dbReference type="EMBL" id="VHHP01000002">
    <property type="protein sequence ID" value="TPR54378.1"/>
    <property type="molecule type" value="Genomic_DNA"/>
</dbReference>
<dbReference type="HAMAP" id="MF_00360">
    <property type="entry name" value="Ribosomal_bS6"/>
    <property type="match status" value="1"/>
</dbReference>
<feature type="region of interest" description="Disordered" evidence="5">
    <location>
        <begin position="94"/>
        <end position="143"/>
    </location>
</feature>
<organism evidence="6 7">
    <name type="scientific">Metamycoplasma neophronis</name>
    <dbReference type="NCBI Taxonomy" id="872983"/>
    <lineage>
        <taxon>Bacteria</taxon>
        <taxon>Bacillati</taxon>
        <taxon>Mycoplasmatota</taxon>
        <taxon>Mycoplasmoidales</taxon>
        <taxon>Metamycoplasmataceae</taxon>
        <taxon>Metamycoplasma</taxon>
    </lineage>
</organism>
<reference evidence="6" key="1">
    <citation type="submission" date="2019-06" db="EMBL/GenBank/DDBJ databases">
        <title>Mycoplasma neophronis type strain whole genome sequence.</title>
        <authorList>
            <person name="Spergser J."/>
        </authorList>
    </citation>
    <scope>NUCLEOTIDE SEQUENCE [LARGE SCALE GENOMIC DNA]</scope>
    <source>
        <strain evidence="6">DSM 24097</strain>
    </source>
</reference>
<dbReference type="Pfam" id="PF01250">
    <property type="entry name" value="Ribosomal_S6"/>
    <property type="match status" value="1"/>
</dbReference>
<evidence type="ECO:0000256" key="1">
    <source>
        <dbReference type="ARBA" id="ARBA00009512"/>
    </source>
</evidence>
<name>A0ABY2Z1F3_9BACT</name>
<keyword evidence="4 6" id="KW-0689">Ribosomal protein</keyword>
<comment type="similarity">
    <text evidence="1 4">Belongs to the bacterial ribosomal protein bS6 family.</text>
</comment>
<keyword evidence="4" id="KW-0687">Ribonucleoprotein</keyword>
<feature type="compositionally biased region" description="Basic residues" evidence="5">
    <location>
        <begin position="94"/>
        <end position="105"/>
    </location>
</feature>
<evidence type="ECO:0000256" key="3">
    <source>
        <dbReference type="ARBA" id="ARBA00035294"/>
    </source>
</evidence>
<evidence type="ECO:0000256" key="2">
    <source>
        <dbReference type="ARBA" id="ARBA00035104"/>
    </source>
</evidence>
<dbReference type="InterPro" id="IPR014717">
    <property type="entry name" value="Transl_elong_EF1B/ribsomal_bS6"/>
</dbReference>
<dbReference type="InterPro" id="IPR000529">
    <property type="entry name" value="Ribosomal_bS6"/>
</dbReference>
<dbReference type="InterPro" id="IPR020814">
    <property type="entry name" value="Ribosomal_S6_plastid/chlpt"/>
</dbReference>
<evidence type="ECO:0000313" key="6">
    <source>
        <dbReference type="EMBL" id="TPR54378.1"/>
    </source>
</evidence>
<feature type="compositionally biased region" description="Basic and acidic residues" evidence="5">
    <location>
        <begin position="106"/>
        <end position="143"/>
    </location>
</feature>
<keyword evidence="7" id="KW-1185">Reference proteome</keyword>
<comment type="function">
    <text evidence="2 4">Binds together with bS18 to 16S ribosomal RNA.</text>
</comment>
<dbReference type="Proteomes" id="UP000316851">
    <property type="component" value="Unassembled WGS sequence"/>
</dbReference>
<evidence type="ECO:0000256" key="5">
    <source>
        <dbReference type="SAM" id="MobiDB-lite"/>
    </source>
</evidence>
<dbReference type="GO" id="GO:0005840">
    <property type="term" value="C:ribosome"/>
    <property type="evidence" value="ECO:0007669"/>
    <property type="project" value="UniProtKB-KW"/>
</dbReference>
<evidence type="ECO:0000313" key="7">
    <source>
        <dbReference type="Proteomes" id="UP000316851"/>
    </source>
</evidence>
<keyword evidence="4" id="KW-0699">rRNA-binding</keyword>
<evidence type="ECO:0000256" key="4">
    <source>
        <dbReference type="HAMAP-Rule" id="MF_00360"/>
    </source>
</evidence>
<dbReference type="RefSeq" id="WP_140914689.1">
    <property type="nucleotide sequence ID" value="NZ_VHHP01000002.1"/>
</dbReference>
<dbReference type="PANTHER" id="PTHR21011:SF1">
    <property type="entry name" value="SMALL RIBOSOMAL SUBUNIT PROTEIN BS6M"/>
    <property type="match status" value="1"/>
</dbReference>
<dbReference type="NCBIfam" id="TIGR00166">
    <property type="entry name" value="S6"/>
    <property type="match status" value="1"/>
</dbReference>
<comment type="caution">
    <text evidence="6">The sequence shown here is derived from an EMBL/GenBank/DDBJ whole genome shotgun (WGS) entry which is preliminary data.</text>
</comment>
<proteinExistence type="inferred from homology"/>
<dbReference type="CDD" id="cd00473">
    <property type="entry name" value="bS6"/>
    <property type="match status" value="1"/>
</dbReference>
<accession>A0ABY2Z1F3</accession>
<dbReference type="Gene3D" id="3.30.70.60">
    <property type="match status" value="1"/>
</dbReference>
<keyword evidence="4" id="KW-0694">RNA-binding</keyword>
<sequence>MSNYEIMILVNPQSTEEEVKSLLLSVLSEENTKIERLERTELAYPINKLTRATYYLVSAKAAPELMSELTRKLNIDKSILRSLIINLDSEKGLKPRKVRRSNKKPMNKDGKKPFVRPNRESKPVDGEAKVERKPRAKKPVDAE</sequence>